<name>A0A409Y9L1_9AGAR</name>
<dbReference type="EMBL" id="NHTK01001349">
    <property type="protein sequence ID" value="PPQ99678.1"/>
    <property type="molecule type" value="Genomic_DNA"/>
</dbReference>
<protein>
    <submittedName>
        <fullName evidence="2">Uncharacterized protein</fullName>
    </submittedName>
</protein>
<evidence type="ECO:0000256" key="1">
    <source>
        <dbReference type="SAM" id="MobiDB-lite"/>
    </source>
</evidence>
<accession>A0A409Y9L1</accession>
<organism evidence="2 3">
    <name type="scientific">Panaeolus cyanescens</name>
    <dbReference type="NCBI Taxonomy" id="181874"/>
    <lineage>
        <taxon>Eukaryota</taxon>
        <taxon>Fungi</taxon>
        <taxon>Dikarya</taxon>
        <taxon>Basidiomycota</taxon>
        <taxon>Agaricomycotina</taxon>
        <taxon>Agaricomycetes</taxon>
        <taxon>Agaricomycetidae</taxon>
        <taxon>Agaricales</taxon>
        <taxon>Agaricineae</taxon>
        <taxon>Galeropsidaceae</taxon>
        <taxon>Panaeolus</taxon>
    </lineage>
</organism>
<feature type="compositionally biased region" description="Polar residues" evidence="1">
    <location>
        <begin position="1"/>
        <end position="24"/>
    </location>
</feature>
<dbReference type="Proteomes" id="UP000284842">
    <property type="component" value="Unassembled WGS sequence"/>
</dbReference>
<proteinExistence type="predicted"/>
<dbReference type="InParanoid" id="A0A409Y9L1"/>
<evidence type="ECO:0000313" key="2">
    <source>
        <dbReference type="EMBL" id="PPQ99678.1"/>
    </source>
</evidence>
<comment type="caution">
    <text evidence="2">The sequence shown here is derived from an EMBL/GenBank/DDBJ whole genome shotgun (WGS) entry which is preliminary data.</text>
</comment>
<feature type="region of interest" description="Disordered" evidence="1">
    <location>
        <begin position="1"/>
        <end position="38"/>
    </location>
</feature>
<keyword evidence="3" id="KW-1185">Reference proteome</keyword>
<gene>
    <name evidence="2" type="ORF">CVT24_009750</name>
</gene>
<reference evidence="2 3" key="1">
    <citation type="journal article" date="2018" name="Evol. Lett.">
        <title>Horizontal gene cluster transfer increased hallucinogenic mushroom diversity.</title>
        <authorList>
            <person name="Reynolds H.T."/>
            <person name="Vijayakumar V."/>
            <person name="Gluck-Thaler E."/>
            <person name="Korotkin H.B."/>
            <person name="Matheny P.B."/>
            <person name="Slot J.C."/>
        </authorList>
    </citation>
    <scope>NUCLEOTIDE SEQUENCE [LARGE SCALE GENOMIC DNA]</scope>
    <source>
        <strain evidence="2 3">2629</strain>
    </source>
</reference>
<evidence type="ECO:0000313" key="3">
    <source>
        <dbReference type="Proteomes" id="UP000284842"/>
    </source>
</evidence>
<dbReference type="AlphaFoldDB" id="A0A409Y9L1"/>
<feature type="non-terminal residue" evidence="2">
    <location>
        <position position="1"/>
    </location>
</feature>
<sequence length="38" mass="4085">PSSTSSNQGEKVTNPSAAPTANNTPRKEKVTVDERKEE</sequence>
<feature type="compositionally biased region" description="Basic and acidic residues" evidence="1">
    <location>
        <begin position="25"/>
        <end position="38"/>
    </location>
</feature>